<organism evidence="2 3">
    <name type="scientific">Mycena maculata</name>
    <dbReference type="NCBI Taxonomy" id="230809"/>
    <lineage>
        <taxon>Eukaryota</taxon>
        <taxon>Fungi</taxon>
        <taxon>Dikarya</taxon>
        <taxon>Basidiomycota</taxon>
        <taxon>Agaricomycotina</taxon>
        <taxon>Agaricomycetes</taxon>
        <taxon>Agaricomycetidae</taxon>
        <taxon>Agaricales</taxon>
        <taxon>Marasmiineae</taxon>
        <taxon>Mycenaceae</taxon>
        <taxon>Mycena</taxon>
    </lineage>
</organism>
<keyword evidence="3" id="KW-1185">Reference proteome</keyword>
<gene>
    <name evidence="2" type="ORF">DFH07DRAFT_784216</name>
</gene>
<protein>
    <submittedName>
        <fullName evidence="2">Uncharacterized protein</fullName>
    </submittedName>
</protein>
<name>A0AAD7HHS7_9AGAR</name>
<evidence type="ECO:0000256" key="1">
    <source>
        <dbReference type="SAM" id="Phobius"/>
    </source>
</evidence>
<sequence length="135" mass="13165">MRPLPSWRSYVAADVGRRGAGGVGAPSPVATAGVLGATDTGTVAGAVLLAALLVASVLVVFLAASARPESVTGVGAAVAAGAGCRGYGRSCGGRGRHYGWYCAGASGVPGGFSASGIGYGHRSRRCSERGRGRSG</sequence>
<keyword evidence="1" id="KW-0812">Transmembrane</keyword>
<comment type="caution">
    <text evidence="2">The sequence shown here is derived from an EMBL/GenBank/DDBJ whole genome shotgun (WGS) entry which is preliminary data.</text>
</comment>
<dbReference type="EMBL" id="JARJLG010000272">
    <property type="protein sequence ID" value="KAJ7721059.1"/>
    <property type="molecule type" value="Genomic_DNA"/>
</dbReference>
<keyword evidence="1" id="KW-1133">Transmembrane helix</keyword>
<proteinExistence type="predicted"/>
<accession>A0AAD7HHS7</accession>
<keyword evidence="1" id="KW-0472">Membrane</keyword>
<dbReference type="AlphaFoldDB" id="A0AAD7HHS7"/>
<evidence type="ECO:0000313" key="3">
    <source>
        <dbReference type="Proteomes" id="UP001215280"/>
    </source>
</evidence>
<evidence type="ECO:0000313" key="2">
    <source>
        <dbReference type="EMBL" id="KAJ7721059.1"/>
    </source>
</evidence>
<feature type="transmembrane region" description="Helical" evidence="1">
    <location>
        <begin position="43"/>
        <end position="64"/>
    </location>
</feature>
<reference evidence="2" key="1">
    <citation type="submission" date="2023-03" db="EMBL/GenBank/DDBJ databases">
        <title>Massive genome expansion in bonnet fungi (Mycena s.s.) driven by repeated elements and novel gene families across ecological guilds.</title>
        <authorList>
            <consortium name="Lawrence Berkeley National Laboratory"/>
            <person name="Harder C.B."/>
            <person name="Miyauchi S."/>
            <person name="Viragh M."/>
            <person name="Kuo A."/>
            <person name="Thoen E."/>
            <person name="Andreopoulos B."/>
            <person name="Lu D."/>
            <person name="Skrede I."/>
            <person name="Drula E."/>
            <person name="Henrissat B."/>
            <person name="Morin E."/>
            <person name="Kohler A."/>
            <person name="Barry K."/>
            <person name="LaButti K."/>
            <person name="Morin E."/>
            <person name="Salamov A."/>
            <person name="Lipzen A."/>
            <person name="Mereny Z."/>
            <person name="Hegedus B."/>
            <person name="Baldrian P."/>
            <person name="Stursova M."/>
            <person name="Weitz H."/>
            <person name="Taylor A."/>
            <person name="Grigoriev I.V."/>
            <person name="Nagy L.G."/>
            <person name="Martin F."/>
            <person name="Kauserud H."/>
        </authorList>
    </citation>
    <scope>NUCLEOTIDE SEQUENCE</scope>
    <source>
        <strain evidence="2">CBHHK188m</strain>
    </source>
</reference>
<dbReference type="Proteomes" id="UP001215280">
    <property type="component" value="Unassembled WGS sequence"/>
</dbReference>